<dbReference type="AlphaFoldDB" id="A0AAD7F5M8"/>
<dbReference type="EMBL" id="JARIHO010000002">
    <property type="protein sequence ID" value="KAJ7367131.1"/>
    <property type="molecule type" value="Genomic_DNA"/>
</dbReference>
<accession>A0AAD7F5M8</accession>
<proteinExistence type="predicted"/>
<reference evidence="1" key="1">
    <citation type="submission" date="2023-03" db="EMBL/GenBank/DDBJ databases">
        <title>Massive genome expansion in bonnet fungi (Mycena s.s.) driven by repeated elements and novel gene families across ecological guilds.</title>
        <authorList>
            <consortium name="Lawrence Berkeley National Laboratory"/>
            <person name="Harder C.B."/>
            <person name="Miyauchi S."/>
            <person name="Viragh M."/>
            <person name="Kuo A."/>
            <person name="Thoen E."/>
            <person name="Andreopoulos B."/>
            <person name="Lu D."/>
            <person name="Skrede I."/>
            <person name="Drula E."/>
            <person name="Henrissat B."/>
            <person name="Morin E."/>
            <person name="Kohler A."/>
            <person name="Barry K."/>
            <person name="LaButti K."/>
            <person name="Morin E."/>
            <person name="Salamov A."/>
            <person name="Lipzen A."/>
            <person name="Mereny Z."/>
            <person name="Hegedus B."/>
            <person name="Baldrian P."/>
            <person name="Stursova M."/>
            <person name="Weitz H."/>
            <person name="Taylor A."/>
            <person name="Grigoriev I.V."/>
            <person name="Nagy L.G."/>
            <person name="Martin F."/>
            <person name="Kauserud H."/>
        </authorList>
    </citation>
    <scope>NUCLEOTIDE SEQUENCE</scope>
    <source>
        <strain evidence="1">CBHHK002</strain>
    </source>
</reference>
<evidence type="ECO:0000313" key="1">
    <source>
        <dbReference type="EMBL" id="KAJ7367131.1"/>
    </source>
</evidence>
<gene>
    <name evidence="1" type="ORF">DFH08DRAFT_949116</name>
</gene>
<protein>
    <submittedName>
        <fullName evidence="1">Uncharacterized protein</fullName>
    </submittedName>
</protein>
<evidence type="ECO:0000313" key="2">
    <source>
        <dbReference type="Proteomes" id="UP001218218"/>
    </source>
</evidence>
<name>A0AAD7F5M8_9AGAR</name>
<organism evidence="1 2">
    <name type="scientific">Mycena albidolilacea</name>
    <dbReference type="NCBI Taxonomy" id="1033008"/>
    <lineage>
        <taxon>Eukaryota</taxon>
        <taxon>Fungi</taxon>
        <taxon>Dikarya</taxon>
        <taxon>Basidiomycota</taxon>
        <taxon>Agaricomycotina</taxon>
        <taxon>Agaricomycetes</taxon>
        <taxon>Agaricomycetidae</taxon>
        <taxon>Agaricales</taxon>
        <taxon>Marasmiineae</taxon>
        <taxon>Mycenaceae</taxon>
        <taxon>Mycena</taxon>
    </lineage>
</organism>
<keyword evidence="2" id="KW-1185">Reference proteome</keyword>
<comment type="caution">
    <text evidence="1">The sequence shown here is derived from an EMBL/GenBank/DDBJ whole genome shotgun (WGS) entry which is preliminary data.</text>
</comment>
<dbReference type="Proteomes" id="UP001218218">
    <property type="component" value="Unassembled WGS sequence"/>
</dbReference>
<sequence length="402" mass="44830">MSSGSLRSVAAWDALYEHIFSPGAYPIHIPGDTPAMAKPMHMNGHNVVFLCRAGNICNSYDPFHLPLCTHDEFIQQAVEVASAPSDAEAQRCSRATGINGFPVLAILSSLSFPDSFGHDLMHLIPENIVKNLIMLWTGDFKGIENDEEDYKLQPGVISAIGDACVLAGNTTPAAFSLVIILNDCLSMSIDSEYVNTILRTWIVEWVQLYKKFYYKYESSRLPVCTLTLHVLLHIPDNILTAGPIKSHKNLYASFSHHMWDIVQNNAIKVRYNLHRELDLSDHSEELRHGHQFPECIAVLKPHVCSSITPLARTAVKNFLIRSFDISPDEAAGFIPDEISQWGKISLLNGGNTIRAAELVQQSKRNVMCNALFLKVTSPPLTSNTSLMIYQYSHDVDKNCNNH</sequence>